<protein>
    <submittedName>
        <fullName evidence="1">Uncharacterized protein</fullName>
    </submittedName>
</protein>
<organism evidence="1 2">
    <name type="scientific">Mycobacterium tuberculosis</name>
    <dbReference type="NCBI Taxonomy" id="1773"/>
    <lineage>
        <taxon>Bacteria</taxon>
        <taxon>Bacillati</taxon>
        <taxon>Actinomycetota</taxon>
        <taxon>Actinomycetes</taxon>
        <taxon>Mycobacteriales</taxon>
        <taxon>Mycobacteriaceae</taxon>
        <taxon>Mycobacterium</taxon>
        <taxon>Mycobacterium tuberculosis complex</taxon>
    </lineage>
</organism>
<gene>
    <name evidence="1" type="ORF">ERS007657_03453</name>
</gene>
<accession>A0A654U4M6</accession>
<evidence type="ECO:0000313" key="2">
    <source>
        <dbReference type="Proteomes" id="UP000046680"/>
    </source>
</evidence>
<sequence length="91" mass="9764">MHQFQAGVVARDQVGHCDAEQFGEDSPQARQAVLATIVAGVGALRVAVVVSGQAQQLVRQVELLCGWFAAGEIQSQLHALKRRIILLMACV</sequence>
<name>A0A654U4M6_MYCTX</name>
<dbReference type="EMBL" id="CGCX01001672">
    <property type="protein sequence ID" value="CFR99417.1"/>
    <property type="molecule type" value="Genomic_DNA"/>
</dbReference>
<reference evidence="1 2" key="1">
    <citation type="submission" date="2015-03" db="EMBL/GenBank/DDBJ databases">
        <authorList>
            <consortium name="Pathogen Informatics"/>
        </authorList>
    </citation>
    <scope>NUCLEOTIDE SEQUENCE [LARGE SCALE GENOMIC DNA]</scope>
    <source>
        <strain evidence="1 2">C09601061</strain>
    </source>
</reference>
<dbReference type="AlphaFoldDB" id="A0A654U4M6"/>
<evidence type="ECO:0000313" key="1">
    <source>
        <dbReference type="EMBL" id="CFR99417.1"/>
    </source>
</evidence>
<dbReference type="Proteomes" id="UP000046680">
    <property type="component" value="Unassembled WGS sequence"/>
</dbReference>
<proteinExistence type="predicted"/>